<protein>
    <submittedName>
        <fullName evidence="1">Uncharacterized protein</fullName>
    </submittedName>
</protein>
<gene>
    <name evidence="1" type="ORF">HaLaN_22330</name>
</gene>
<evidence type="ECO:0000313" key="1">
    <source>
        <dbReference type="EMBL" id="GFH24521.1"/>
    </source>
</evidence>
<dbReference type="Proteomes" id="UP000485058">
    <property type="component" value="Unassembled WGS sequence"/>
</dbReference>
<dbReference type="EMBL" id="BLLF01002556">
    <property type="protein sequence ID" value="GFH24521.1"/>
    <property type="molecule type" value="Genomic_DNA"/>
</dbReference>
<keyword evidence="2" id="KW-1185">Reference proteome</keyword>
<comment type="caution">
    <text evidence="1">The sequence shown here is derived from an EMBL/GenBank/DDBJ whole genome shotgun (WGS) entry which is preliminary data.</text>
</comment>
<accession>A0A699ZQE7</accession>
<proteinExistence type="predicted"/>
<reference evidence="1 2" key="1">
    <citation type="submission" date="2020-02" db="EMBL/GenBank/DDBJ databases">
        <title>Draft genome sequence of Haematococcus lacustris strain NIES-144.</title>
        <authorList>
            <person name="Morimoto D."/>
            <person name="Nakagawa S."/>
            <person name="Yoshida T."/>
            <person name="Sawayama S."/>
        </authorList>
    </citation>
    <scope>NUCLEOTIDE SEQUENCE [LARGE SCALE GENOMIC DNA]</scope>
    <source>
        <strain evidence="1 2">NIES-144</strain>
    </source>
</reference>
<sequence length="121" mass="13061">MDDARLYSLQLRPAALYSVQRRMTGDADELDQATVFGWPLLVHPEPGSSVFTALRQELSDAGQLLLARGPWDVCEGAGGATEAAEASELPTPQHVDLARQLVRDLQAGWQSETKAEGVAES</sequence>
<organism evidence="1 2">
    <name type="scientific">Haematococcus lacustris</name>
    <name type="common">Green alga</name>
    <name type="synonym">Haematococcus pluvialis</name>
    <dbReference type="NCBI Taxonomy" id="44745"/>
    <lineage>
        <taxon>Eukaryota</taxon>
        <taxon>Viridiplantae</taxon>
        <taxon>Chlorophyta</taxon>
        <taxon>core chlorophytes</taxon>
        <taxon>Chlorophyceae</taxon>
        <taxon>CS clade</taxon>
        <taxon>Chlamydomonadales</taxon>
        <taxon>Haematococcaceae</taxon>
        <taxon>Haematococcus</taxon>
    </lineage>
</organism>
<name>A0A699ZQE7_HAELA</name>
<dbReference type="AlphaFoldDB" id="A0A699ZQE7"/>
<evidence type="ECO:0000313" key="2">
    <source>
        <dbReference type="Proteomes" id="UP000485058"/>
    </source>
</evidence>